<organism evidence="10 11">
    <name type="scientific">Blyttiomyces helicus</name>
    <dbReference type="NCBI Taxonomy" id="388810"/>
    <lineage>
        <taxon>Eukaryota</taxon>
        <taxon>Fungi</taxon>
        <taxon>Fungi incertae sedis</taxon>
        <taxon>Chytridiomycota</taxon>
        <taxon>Chytridiomycota incertae sedis</taxon>
        <taxon>Chytridiomycetes</taxon>
        <taxon>Chytridiomycetes incertae sedis</taxon>
        <taxon>Blyttiomyces</taxon>
    </lineage>
</organism>
<evidence type="ECO:0000256" key="2">
    <source>
        <dbReference type="ARBA" id="ARBA00008077"/>
    </source>
</evidence>
<dbReference type="Proteomes" id="UP000269721">
    <property type="component" value="Unassembled WGS sequence"/>
</dbReference>
<dbReference type="Gene3D" id="1.20.1070.10">
    <property type="entry name" value="Rhodopsin 7-helix transmembrane proteins"/>
    <property type="match status" value="1"/>
</dbReference>
<dbReference type="InterPro" id="IPR017452">
    <property type="entry name" value="GPCR_Rhodpsn_7TM"/>
</dbReference>
<accession>A0A4P9W4R2</accession>
<evidence type="ECO:0000313" key="10">
    <source>
        <dbReference type="EMBL" id="RKO85166.1"/>
    </source>
</evidence>
<evidence type="ECO:0000256" key="3">
    <source>
        <dbReference type="ARBA" id="ARBA00022692"/>
    </source>
</evidence>
<evidence type="ECO:0000256" key="7">
    <source>
        <dbReference type="SAM" id="Phobius"/>
    </source>
</evidence>
<keyword evidence="3 7" id="KW-0812">Transmembrane</keyword>
<sequence length="390" mass="43288">MAALDPSSAHTGSLTPDQLATLQYPIRISASLSIIGSASIMLSFIFVPSYRTPSNRLIFWMALCDLFVAIASALGNYPITLEDSTLCVVQGFVNQVFLLAGLVWMTAMAVNILVAVTKRRRLEDLARYEKYYHVAAWGLPIILTLPLLFVESNGPVMTSAQLWCWIGPAYSGLRMALWFAPLWIVWGFNIVVYCIVGRGMWKARQGLKQFGSGPNSSSEGYIRRPGAPASPLRRYILKTCMYLLIFFIIYVWSTANRIQNMINPGAPVFGLFFLQAIFTPAQGFLNSLVYFWSTRLFASRRHGLPSIHRAWWNCGSQAPDIPKHSTEDREKAFDDLCAILERGRAGAGGITVPHHIIVAHPRGAHTMEHIQVPGDYMSAQPSPSTGSARS</sequence>
<reference evidence="11" key="1">
    <citation type="journal article" date="2018" name="Nat. Microbiol.">
        <title>Leveraging single-cell genomics to expand the fungal tree of life.</title>
        <authorList>
            <person name="Ahrendt S.R."/>
            <person name="Quandt C.A."/>
            <person name="Ciobanu D."/>
            <person name="Clum A."/>
            <person name="Salamov A."/>
            <person name="Andreopoulos B."/>
            <person name="Cheng J.F."/>
            <person name="Woyke T."/>
            <person name="Pelin A."/>
            <person name="Henrissat B."/>
            <person name="Reynolds N.K."/>
            <person name="Benny G.L."/>
            <person name="Smith M.E."/>
            <person name="James T.Y."/>
            <person name="Grigoriev I.V."/>
        </authorList>
    </citation>
    <scope>NUCLEOTIDE SEQUENCE [LARGE SCALE GENOMIC DNA]</scope>
</reference>
<keyword evidence="5 7" id="KW-0472">Membrane</keyword>
<dbReference type="PROSITE" id="PS50261">
    <property type="entry name" value="G_PROTEIN_RECEP_F2_4"/>
    <property type="match status" value="1"/>
</dbReference>
<feature type="transmembrane region" description="Helical" evidence="7">
    <location>
        <begin position="24"/>
        <end position="45"/>
    </location>
</feature>
<dbReference type="PRINTS" id="PR02001">
    <property type="entry name" value="GCR1CAMPR"/>
</dbReference>
<evidence type="ECO:0000256" key="1">
    <source>
        <dbReference type="ARBA" id="ARBA00004141"/>
    </source>
</evidence>
<feature type="transmembrane region" description="Helical" evidence="7">
    <location>
        <begin position="97"/>
        <end position="116"/>
    </location>
</feature>
<evidence type="ECO:0000313" key="11">
    <source>
        <dbReference type="Proteomes" id="UP000269721"/>
    </source>
</evidence>
<dbReference type="GO" id="GO:0004930">
    <property type="term" value="F:G protein-coupled receptor activity"/>
    <property type="evidence" value="ECO:0007669"/>
    <property type="project" value="TreeGrafter"/>
</dbReference>
<feature type="transmembrane region" description="Helical" evidence="7">
    <location>
        <begin position="175"/>
        <end position="196"/>
    </location>
</feature>
<evidence type="ECO:0000259" key="8">
    <source>
        <dbReference type="PROSITE" id="PS50261"/>
    </source>
</evidence>
<keyword evidence="6" id="KW-0675">Receptor</keyword>
<keyword evidence="4 7" id="KW-1133">Transmembrane helix</keyword>
<dbReference type="InterPro" id="IPR017981">
    <property type="entry name" value="GPCR_2-like_7TM"/>
</dbReference>
<dbReference type="GO" id="GO:0005886">
    <property type="term" value="C:plasma membrane"/>
    <property type="evidence" value="ECO:0007669"/>
    <property type="project" value="TreeGrafter"/>
</dbReference>
<feature type="transmembrane region" description="Helical" evidence="7">
    <location>
        <begin position="272"/>
        <end position="292"/>
    </location>
</feature>
<feature type="transmembrane region" description="Helical" evidence="7">
    <location>
        <begin position="235"/>
        <end position="252"/>
    </location>
</feature>
<evidence type="ECO:0000256" key="6">
    <source>
        <dbReference type="ARBA" id="ARBA00023170"/>
    </source>
</evidence>
<proteinExistence type="inferred from homology"/>
<dbReference type="GO" id="GO:0007189">
    <property type="term" value="P:adenylate cyclase-activating G protein-coupled receptor signaling pathway"/>
    <property type="evidence" value="ECO:0007669"/>
    <property type="project" value="TreeGrafter"/>
</dbReference>
<comment type="similarity">
    <text evidence="2">Belongs to the G-protein coupled receptor Fz/Smo family.</text>
</comment>
<evidence type="ECO:0008006" key="12">
    <source>
        <dbReference type="Google" id="ProtNLM"/>
    </source>
</evidence>
<keyword evidence="11" id="KW-1185">Reference proteome</keyword>
<dbReference type="EMBL" id="KZ999340">
    <property type="protein sequence ID" value="RKO85166.1"/>
    <property type="molecule type" value="Genomic_DNA"/>
</dbReference>
<dbReference type="SUPFAM" id="SSF81321">
    <property type="entry name" value="Family A G protein-coupled receptor-like"/>
    <property type="match status" value="1"/>
</dbReference>
<evidence type="ECO:0000256" key="4">
    <source>
        <dbReference type="ARBA" id="ARBA00022989"/>
    </source>
</evidence>
<gene>
    <name evidence="10" type="ORF">BDK51DRAFT_32529</name>
</gene>
<dbReference type="AlphaFoldDB" id="A0A4P9W4R2"/>
<protein>
    <recommendedName>
        <fullName evidence="12">G-protein coupled receptors family 2 profile 2 domain-containing protein</fullName>
    </recommendedName>
</protein>
<feature type="domain" description="G-protein coupled receptors family 2 profile 2" evidence="8">
    <location>
        <begin position="22"/>
        <end position="294"/>
    </location>
</feature>
<feature type="transmembrane region" description="Helical" evidence="7">
    <location>
        <begin position="57"/>
        <end position="77"/>
    </location>
</feature>
<dbReference type="PANTHER" id="PTHR23112">
    <property type="entry name" value="G PROTEIN-COUPLED RECEPTOR 157-RELATED"/>
    <property type="match status" value="1"/>
</dbReference>
<evidence type="ECO:0000256" key="5">
    <source>
        <dbReference type="ARBA" id="ARBA00023136"/>
    </source>
</evidence>
<dbReference type="PROSITE" id="PS50262">
    <property type="entry name" value="G_PROTEIN_RECEP_F1_2"/>
    <property type="match status" value="1"/>
</dbReference>
<evidence type="ECO:0000259" key="9">
    <source>
        <dbReference type="PROSITE" id="PS50262"/>
    </source>
</evidence>
<dbReference type="GO" id="GO:0007166">
    <property type="term" value="P:cell surface receptor signaling pathway"/>
    <property type="evidence" value="ECO:0007669"/>
    <property type="project" value="InterPro"/>
</dbReference>
<feature type="domain" description="G-protein coupled receptors family 1 profile" evidence="9">
    <location>
        <begin position="36"/>
        <end position="290"/>
    </location>
</feature>
<feature type="transmembrane region" description="Helical" evidence="7">
    <location>
        <begin position="131"/>
        <end position="149"/>
    </location>
</feature>
<comment type="subcellular location">
    <subcellularLocation>
        <location evidence="1">Membrane</location>
        <topology evidence="1">Multi-pass membrane protein</topology>
    </subcellularLocation>
</comment>
<dbReference type="Pfam" id="PF05462">
    <property type="entry name" value="Dicty_CAR"/>
    <property type="match status" value="1"/>
</dbReference>
<dbReference type="OrthoDB" id="2122879at2759"/>
<dbReference type="SMART" id="SM01330">
    <property type="entry name" value="Frizzled"/>
    <property type="match status" value="1"/>
</dbReference>
<dbReference type="PANTHER" id="PTHR23112:SF0">
    <property type="entry name" value="TRANSMEMBRANE PROTEIN 116"/>
    <property type="match status" value="1"/>
</dbReference>
<dbReference type="InterPro" id="IPR022343">
    <property type="entry name" value="GCR1-cAMP_receptor"/>
</dbReference>
<dbReference type="InterPro" id="IPR000539">
    <property type="entry name" value="Frizzled/Smoothened_7TM"/>
</dbReference>
<name>A0A4P9W4R2_9FUNG</name>